<dbReference type="CDD" id="cd00198">
    <property type="entry name" value="vWFA"/>
    <property type="match status" value="1"/>
</dbReference>
<proteinExistence type="predicted"/>
<evidence type="ECO:0000256" key="1">
    <source>
        <dbReference type="SAM" id="SignalP"/>
    </source>
</evidence>
<dbReference type="PROSITE" id="PS50234">
    <property type="entry name" value="VWFA"/>
    <property type="match status" value="1"/>
</dbReference>
<feature type="domain" description="VWFA" evidence="2">
    <location>
        <begin position="24"/>
        <end position="212"/>
    </location>
</feature>
<dbReference type="SUPFAM" id="SSF53300">
    <property type="entry name" value="vWA-like"/>
    <property type="match status" value="1"/>
</dbReference>
<organism evidence="3 4">
    <name type="scientific">Limimaricola pyoseonensis</name>
    <dbReference type="NCBI Taxonomy" id="521013"/>
    <lineage>
        <taxon>Bacteria</taxon>
        <taxon>Pseudomonadati</taxon>
        <taxon>Pseudomonadota</taxon>
        <taxon>Alphaproteobacteria</taxon>
        <taxon>Rhodobacterales</taxon>
        <taxon>Paracoccaceae</taxon>
        <taxon>Limimaricola</taxon>
    </lineage>
</organism>
<keyword evidence="4" id="KW-1185">Reference proteome</keyword>
<dbReference type="AlphaFoldDB" id="A0A1G7GTZ0"/>
<evidence type="ECO:0000313" key="4">
    <source>
        <dbReference type="Proteomes" id="UP000198922"/>
    </source>
</evidence>
<dbReference type="OrthoDB" id="9792179at2"/>
<accession>A0A1G7GTZ0</accession>
<dbReference type="InterPro" id="IPR036465">
    <property type="entry name" value="vWFA_dom_sf"/>
</dbReference>
<evidence type="ECO:0000313" key="3">
    <source>
        <dbReference type="EMBL" id="SDE91648.1"/>
    </source>
</evidence>
<evidence type="ECO:0000259" key="2">
    <source>
        <dbReference type="PROSITE" id="PS50234"/>
    </source>
</evidence>
<dbReference type="Pfam" id="PF06707">
    <property type="entry name" value="DUF1194"/>
    <property type="match status" value="1"/>
</dbReference>
<reference evidence="4" key="1">
    <citation type="submission" date="2016-10" db="EMBL/GenBank/DDBJ databases">
        <authorList>
            <person name="Varghese N."/>
            <person name="Submissions S."/>
        </authorList>
    </citation>
    <scope>NUCLEOTIDE SEQUENCE [LARGE SCALE GENOMIC DNA]</scope>
    <source>
        <strain evidence="4">DSM 21424</strain>
    </source>
</reference>
<dbReference type="Proteomes" id="UP000198922">
    <property type="component" value="Unassembled WGS sequence"/>
</dbReference>
<dbReference type="InterPro" id="IPR002035">
    <property type="entry name" value="VWF_A"/>
</dbReference>
<dbReference type="STRING" id="521013.SAMN04488567_2928"/>
<gene>
    <name evidence="3" type="ORF">SAMN04488567_2928</name>
</gene>
<keyword evidence="1" id="KW-0732">Signal</keyword>
<sequence>MARPFALALWIASVPTAVAACDTALVLAIDVSNSVDEAEYRLQVDGLADALADPMVIEAATVGKVSMTVLQWSASSQQRVTTPWTSMQDRATLARFAAEVRATPRAFTLGGTAPAEAIEAALDLIAAGPVCHRKVIDISGDGTPNDGGDVETARRRAELEGVTVNGIAIESMGVAISQFYARRLVSRDGFVMTARAHRDYPRAIKAKLRRELVRVVGQATPP</sequence>
<name>A0A1G7GTZ0_9RHOB</name>
<protein>
    <submittedName>
        <fullName evidence="3">Ca-activated chloride channel family protein</fullName>
    </submittedName>
</protein>
<dbReference type="Gene3D" id="3.40.50.410">
    <property type="entry name" value="von Willebrand factor, type A domain"/>
    <property type="match status" value="1"/>
</dbReference>
<dbReference type="RefSeq" id="WP_090113213.1">
    <property type="nucleotide sequence ID" value="NZ_FNAT01000005.1"/>
</dbReference>
<dbReference type="EMBL" id="FNAT01000005">
    <property type="protein sequence ID" value="SDE91648.1"/>
    <property type="molecule type" value="Genomic_DNA"/>
</dbReference>
<dbReference type="InterPro" id="IPR010607">
    <property type="entry name" value="DUF1194"/>
</dbReference>
<dbReference type="PROSITE" id="PS51257">
    <property type="entry name" value="PROKAR_LIPOPROTEIN"/>
    <property type="match status" value="1"/>
</dbReference>
<feature type="signal peptide" evidence="1">
    <location>
        <begin position="1"/>
        <end position="19"/>
    </location>
</feature>
<feature type="chain" id="PRO_5011528925" evidence="1">
    <location>
        <begin position="20"/>
        <end position="222"/>
    </location>
</feature>